<name>A0AA88Y7Q6_PINIB</name>
<dbReference type="Gene3D" id="3.30.160.40">
    <property type="entry name" value="Porphobilinogen deaminase, C-terminal domain"/>
    <property type="match status" value="1"/>
</dbReference>
<comment type="similarity">
    <text evidence="2">Belongs to the HMBS family.</text>
</comment>
<dbReference type="Proteomes" id="UP001186944">
    <property type="component" value="Unassembled WGS sequence"/>
</dbReference>
<dbReference type="Gene3D" id="3.40.190.10">
    <property type="entry name" value="Periplasmic binding protein-like II"/>
    <property type="match status" value="2"/>
</dbReference>
<proteinExistence type="inferred from homology"/>
<dbReference type="InterPro" id="IPR036803">
    <property type="entry name" value="Porphobilinogen_deaminase_C_sf"/>
</dbReference>
<sequence>MRGRKRAGGRRLEGAGAGGQGKDRLAMVQTDIILNALQRKCPDVEYEIITMSKIIDKLQDVPVKVGETTVFIKKLEIALLQNEVDIVIHSLKDLPAKLPDGLVVACVYERDSPYDAVAMNRENKDLVLKDLPAGSVIGTSSLRRVAQISRKYPHLKFENIRGNLNTRFEKLDGDGIYAAIILAESGLLRMNMENRITERLAGDVCMHAVCQGALAVECREDDENIIKLLSVIHDRNTTLQCIAERSFIKQLDCGYKVPVSVLTTVKDEKVIRLVLVYNMSFMPIQITLHGEVSSTDGKNFIKKSITKSFVEDETSELNPQKLSYNDPRKEYLGISPPPQVSHKSLLAAENAGIQLASNIINDTDGDEILRTAKNETEAYVRSEKLKKYQLSTKSP</sequence>
<evidence type="ECO:0000313" key="9">
    <source>
        <dbReference type="EMBL" id="KAK3100181.1"/>
    </source>
</evidence>
<comment type="caution">
    <text evidence="9">The sequence shown here is derived from an EMBL/GenBank/DDBJ whole genome shotgun (WGS) entry which is preliminary data.</text>
</comment>
<evidence type="ECO:0000256" key="1">
    <source>
        <dbReference type="ARBA" id="ARBA00001916"/>
    </source>
</evidence>
<evidence type="ECO:0000259" key="8">
    <source>
        <dbReference type="Pfam" id="PF03900"/>
    </source>
</evidence>
<feature type="region of interest" description="Disordered" evidence="6">
    <location>
        <begin position="1"/>
        <end position="20"/>
    </location>
</feature>
<evidence type="ECO:0000256" key="5">
    <source>
        <dbReference type="ARBA" id="ARBA00023244"/>
    </source>
</evidence>
<evidence type="ECO:0000313" key="10">
    <source>
        <dbReference type="Proteomes" id="UP001186944"/>
    </source>
</evidence>
<keyword evidence="10" id="KW-1185">Reference proteome</keyword>
<evidence type="ECO:0000256" key="4">
    <source>
        <dbReference type="ARBA" id="ARBA00022679"/>
    </source>
</evidence>
<dbReference type="NCBIfam" id="TIGR00212">
    <property type="entry name" value="hemC"/>
    <property type="match status" value="1"/>
</dbReference>
<dbReference type="PANTHER" id="PTHR11557">
    <property type="entry name" value="PORPHOBILINOGEN DEAMINASE"/>
    <property type="match status" value="1"/>
</dbReference>
<dbReference type="InterPro" id="IPR022418">
    <property type="entry name" value="Porphobilinogen_deaminase_C"/>
</dbReference>
<evidence type="ECO:0000259" key="7">
    <source>
        <dbReference type="Pfam" id="PF01379"/>
    </source>
</evidence>
<evidence type="ECO:0000256" key="6">
    <source>
        <dbReference type="SAM" id="MobiDB-lite"/>
    </source>
</evidence>
<reference evidence="9" key="1">
    <citation type="submission" date="2019-08" db="EMBL/GenBank/DDBJ databases">
        <title>The improved chromosome-level genome for the pearl oyster Pinctada fucata martensii using PacBio sequencing and Hi-C.</title>
        <authorList>
            <person name="Zheng Z."/>
        </authorList>
    </citation>
    <scope>NUCLEOTIDE SEQUENCE</scope>
    <source>
        <strain evidence="9">ZZ-2019</strain>
        <tissue evidence="9">Adductor muscle</tissue>
    </source>
</reference>
<dbReference type="SUPFAM" id="SSF54782">
    <property type="entry name" value="Porphobilinogen deaminase (hydroxymethylbilane synthase), C-terminal domain"/>
    <property type="match status" value="1"/>
</dbReference>
<dbReference type="GO" id="GO:0006783">
    <property type="term" value="P:heme biosynthetic process"/>
    <property type="evidence" value="ECO:0007669"/>
    <property type="project" value="TreeGrafter"/>
</dbReference>
<feature type="domain" description="Porphobilinogen deaminase C-terminal" evidence="8">
    <location>
        <begin position="239"/>
        <end position="316"/>
    </location>
</feature>
<dbReference type="FunFam" id="3.40.190.10:FF:000005">
    <property type="entry name" value="Porphobilinogen deaminase"/>
    <property type="match status" value="1"/>
</dbReference>
<dbReference type="AlphaFoldDB" id="A0AA88Y7Q6"/>
<gene>
    <name evidence="9" type="ORF">FSP39_015855</name>
</gene>
<dbReference type="SUPFAM" id="SSF53850">
    <property type="entry name" value="Periplasmic binding protein-like II"/>
    <property type="match status" value="1"/>
</dbReference>
<keyword evidence="4" id="KW-0808">Transferase</keyword>
<dbReference type="GO" id="GO:0004418">
    <property type="term" value="F:hydroxymethylbilane synthase activity"/>
    <property type="evidence" value="ECO:0007669"/>
    <property type="project" value="UniProtKB-EC"/>
</dbReference>
<dbReference type="EC" id="2.5.1.61" evidence="3"/>
<protein>
    <recommendedName>
        <fullName evidence="3">hydroxymethylbilane synthase</fullName>
        <ecNumber evidence="3">2.5.1.61</ecNumber>
    </recommendedName>
</protein>
<dbReference type="PRINTS" id="PR00151">
    <property type="entry name" value="PORPHBDMNASE"/>
</dbReference>
<dbReference type="InterPro" id="IPR022417">
    <property type="entry name" value="Porphobilin_deaminase_N"/>
</dbReference>
<keyword evidence="5" id="KW-0627">Porphyrin biosynthesis</keyword>
<organism evidence="9 10">
    <name type="scientific">Pinctada imbricata</name>
    <name type="common">Atlantic pearl-oyster</name>
    <name type="synonym">Pinctada martensii</name>
    <dbReference type="NCBI Taxonomy" id="66713"/>
    <lineage>
        <taxon>Eukaryota</taxon>
        <taxon>Metazoa</taxon>
        <taxon>Spiralia</taxon>
        <taxon>Lophotrochozoa</taxon>
        <taxon>Mollusca</taxon>
        <taxon>Bivalvia</taxon>
        <taxon>Autobranchia</taxon>
        <taxon>Pteriomorphia</taxon>
        <taxon>Pterioida</taxon>
        <taxon>Pterioidea</taxon>
        <taxon>Pteriidae</taxon>
        <taxon>Pinctada</taxon>
    </lineage>
</organism>
<comment type="cofactor">
    <cofactor evidence="1">
        <name>dipyrromethane</name>
        <dbReference type="ChEBI" id="CHEBI:60342"/>
    </cofactor>
</comment>
<dbReference type="PANTHER" id="PTHR11557:SF0">
    <property type="entry name" value="PORPHOBILINOGEN DEAMINASE"/>
    <property type="match status" value="1"/>
</dbReference>
<dbReference type="InterPro" id="IPR000860">
    <property type="entry name" value="HemC"/>
</dbReference>
<dbReference type="EMBL" id="VSWD01000006">
    <property type="protein sequence ID" value="KAK3100181.1"/>
    <property type="molecule type" value="Genomic_DNA"/>
</dbReference>
<feature type="domain" description="Porphobilinogen deaminase N-terminal" evidence="7">
    <location>
        <begin position="24"/>
        <end position="226"/>
    </location>
</feature>
<dbReference type="Pfam" id="PF01379">
    <property type="entry name" value="Porphobil_deam"/>
    <property type="match status" value="1"/>
</dbReference>
<dbReference type="GO" id="GO:0005737">
    <property type="term" value="C:cytoplasm"/>
    <property type="evidence" value="ECO:0007669"/>
    <property type="project" value="TreeGrafter"/>
</dbReference>
<dbReference type="Pfam" id="PF03900">
    <property type="entry name" value="Porphobil_deamC"/>
    <property type="match status" value="1"/>
</dbReference>
<evidence type="ECO:0000256" key="2">
    <source>
        <dbReference type="ARBA" id="ARBA00005638"/>
    </source>
</evidence>
<evidence type="ECO:0000256" key="3">
    <source>
        <dbReference type="ARBA" id="ARBA00012655"/>
    </source>
</evidence>
<accession>A0AA88Y7Q6</accession>